<protein>
    <recommendedName>
        <fullName evidence="1">Tryptophan 2,3-dioxygenase</fullName>
        <shortName evidence="1">TDO</shortName>
        <ecNumber evidence="1">1.13.11.11</ecNumber>
    </recommendedName>
    <alternativeName>
        <fullName evidence="1">Tryptamin 2,3-dioxygenase</fullName>
    </alternativeName>
    <alternativeName>
        <fullName evidence="1">Tryptophan oxygenase</fullName>
        <shortName evidence="1">TO</shortName>
        <shortName evidence="1">TRPO</shortName>
    </alternativeName>
    <alternativeName>
        <fullName evidence="1">Tryptophan pyrrolase</fullName>
    </alternativeName>
    <alternativeName>
        <fullName evidence="1">Tryptophanase</fullName>
    </alternativeName>
</protein>
<dbReference type="GO" id="GO:0019441">
    <property type="term" value="P:L-tryptophan catabolic process to kynurenine"/>
    <property type="evidence" value="ECO:0007669"/>
    <property type="project" value="UniProtKB-UniRule"/>
</dbReference>
<dbReference type="PANTHER" id="PTHR10138">
    <property type="entry name" value="TRYPTOPHAN 2,3-DIOXYGENASE"/>
    <property type="match status" value="1"/>
</dbReference>
<comment type="function">
    <text evidence="1">Heme-dependent dioxygenase that catalyzes the oxidative cleavage of the L-tryptophan (L-Trp) pyrrole ring and converts L-tryptophan to N-formyl-L-kynurenine. Catalyzes the oxidative cleavage of the indole moiety.</text>
</comment>
<name>A0AAE3VS62_9HYPH</name>
<comment type="caution">
    <text evidence="2">The sequence shown here is derived from an EMBL/GenBank/DDBJ whole genome shotgun (WGS) entry which is preliminary data.</text>
</comment>
<dbReference type="EC" id="1.13.11.11" evidence="1"/>
<comment type="caution">
    <text evidence="1">Lacks conserved residue(s) required for the propagation of feature annotation.</text>
</comment>
<keyword evidence="1" id="KW-0479">Metal-binding</keyword>
<dbReference type="AlphaFoldDB" id="A0AAE3VS62"/>
<comment type="catalytic activity">
    <reaction evidence="1">
        <text>L-tryptophan + O2 = N-formyl-L-kynurenine</text>
        <dbReference type="Rhea" id="RHEA:24536"/>
        <dbReference type="ChEBI" id="CHEBI:15379"/>
        <dbReference type="ChEBI" id="CHEBI:57912"/>
        <dbReference type="ChEBI" id="CHEBI:58629"/>
        <dbReference type="EC" id="1.13.11.11"/>
    </reaction>
</comment>
<accession>A0AAE3VS62</accession>
<evidence type="ECO:0000313" key="2">
    <source>
        <dbReference type="EMBL" id="MDQ0316968.1"/>
    </source>
</evidence>
<evidence type="ECO:0000313" key="3">
    <source>
        <dbReference type="Proteomes" id="UP001229244"/>
    </source>
</evidence>
<feature type="binding site" evidence="1">
    <location>
        <position position="307"/>
    </location>
    <ligand>
        <name>substrate</name>
    </ligand>
</feature>
<dbReference type="InterPro" id="IPR004981">
    <property type="entry name" value="Trp_2_3_dOase"/>
</dbReference>
<evidence type="ECO:0000256" key="1">
    <source>
        <dbReference type="HAMAP-Rule" id="MF_01972"/>
    </source>
</evidence>
<keyword evidence="1" id="KW-0349">Heme</keyword>
<comment type="subunit">
    <text evidence="1">Homotetramer.</text>
</comment>
<dbReference type="InterPro" id="IPR037217">
    <property type="entry name" value="Trp/Indoleamine_2_3_dOase-like"/>
</dbReference>
<comment type="pathway">
    <text evidence="1">Amino-acid degradation; L-tryptophan degradation via kynurenine pathway; L-kynurenine from L-tryptophan: step 1/2.</text>
</comment>
<dbReference type="HAMAP" id="MF_01972">
    <property type="entry name" value="T23O"/>
    <property type="match status" value="1"/>
</dbReference>
<gene>
    <name evidence="1" type="primary">kynA</name>
    <name evidence="2" type="ORF">J2S73_003445</name>
</gene>
<dbReference type="GO" id="GO:0019442">
    <property type="term" value="P:L-tryptophan catabolic process to acetyl-CoA"/>
    <property type="evidence" value="ECO:0007669"/>
    <property type="project" value="TreeGrafter"/>
</dbReference>
<keyword evidence="1" id="KW-0223">Dioxygenase</keyword>
<dbReference type="Gene3D" id="1.20.58.480">
    <property type="match status" value="1"/>
</dbReference>
<proteinExistence type="inferred from homology"/>
<feature type="binding site" evidence="1">
    <location>
        <position position="112"/>
    </location>
    <ligand>
        <name>substrate</name>
    </ligand>
</feature>
<keyword evidence="1" id="KW-0408">Iron</keyword>
<dbReference type="GO" id="GO:0004833">
    <property type="term" value="F:L-tryptophan 2,3-dioxygenase activity"/>
    <property type="evidence" value="ECO:0007669"/>
    <property type="project" value="UniProtKB-UniRule"/>
</dbReference>
<comment type="cofactor">
    <cofactor evidence="1">
        <name>heme</name>
        <dbReference type="ChEBI" id="CHEBI:30413"/>
    </cofactor>
    <text evidence="1">Binds 1 heme group per subunit.</text>
</comment>
<dbReference type="Gene3D" id="1.10.287.3810">
    <property type="match status" value="1"/>
</dbReference>
<keyword evidence="1" id="KW-0823">Tryptophan catabolism</keyword>
<organism evidence="2 3">
    <name type="scientific">Amorphus orientalis</name>
    <dbReference type="NCBI Taxonomy" id="649198"/>
    <lineage>
        <taxon>Bacteria</taxon>
        <taxon>Pseudomonadati</taxon>
        <taxon>Pseudomonadota</taxon>
        <taxon>Alphaproteobacteria</taxon>
        <taxon>Hyphomicrobiales</taxon>
        <taxon>Amorphaceae</taxon>
        <taxon>Amorphus</taxon>
    </lineage>
</organism>
<comment type="similarity">
    <text evidence="1">Belongs to the tryptophan 2,3-dioxygenase family.</text>
</comment>
<reference evidence="2" key="1">
    <citation type="submission" date="2023-07" db="EMBL/GenBank/DDBJ databases">
        <title>Genomic Encyclopedia of Type Strains, Phase IV (KMG-IV): sequencing the most valuable type-strain genomes for metagenomic binning, comparative biology and taxonomic classification.</title>
        <authorList>
            <person name="Goeker M."/>
        </authorList>
    </citation>
    <scope>NUCLEOTIDE SEQUENCE</scope>
    <source>
        <strain evidence="2">DSM 21202</strain>
    </source>
</reference>
<dbReference type="Pfam" id="PF03301">
    <property type="entry name" value="Trp_dioxygenase"/>
    <property type="match status" value="1"/>
</dbReference>
<sequence>MATSSGPEIGYADYLRLDKILDAQDLQSTKFGREAHDEMLFIVIHQAYELWFKQILHELDRVQANFANTPLDDSRLGQILHSLLRVHEILKLLVHQIDILETMTPQDFLEFRDLLTSGSGFQSLQFRLVETRLGLSPEHRLLYDGTGVHSRLKSDERDALVAAEQTQSLVEQLDAWLSRTPFVKAGSFAFSEAYRTAVLDFLTKDIKTLSAHEGLDAEQREAETRALEKAKESFKALFEPEAYEGAWRMSPEAVQAALFITVYRDRPVLHMPSRLLATLMDIDEAMTLWRYRHALMVERMIGVKIGTGGSSGHEYLRKTAEKHRIFTDLFHLSTYLIPRSALPELPAHVERMMKFVYAEEPAE</sequence>
<dbReference type="SUPFAM" id="SSF140959">
    <property type="entry name" value="Indolic compounds 2,3-dioxygenase-like"/>
    <property type="match status" value="1"/>
</dbReference>
<dbReference type="GO" id="GO:0020037">
    <property type="term" value="F:heme binding"/>
    <property type="evidence" value="ECO:0007669"/>
    <property type="project" value="UniProtKB-UniRule"/>
</dbReference>
<dbReference type="GO" id="GO:0046872">
    <property type="term" value="F:metal ion binding"/>
    <property type="evidence" value="ECO:0007669"/>
    <property type="project" value="UniProtKB-KW"/>
</dbReference>
<dbReference type="Proteomes" id="UP001229244">
    <property type="component" value="Unassembled WGS sequence"/>
</dbReference>
<dbReference type="PANTHER" id="PTHR10138:SF0">
    <property type="entry name" value="TRYPTOPHAN 2,3-DIOXYGENASE"/>
    <property type="match status" value="1"/>
</dbReference>
<dbReference type="EMBL" id="JAUSUL010000004">
    <property type="protein sequence ID" value="MDQ0316968.1"/>
    <property type="molecule type" value="Genomic_DNA"/>
</dbReference>
<dbReference type="RefSeq" id="WP_306886866.1">
    <property type="nucleotide sequence ID" value="NZ_JAUSUL010000004.1"/>
</dbReference>
<feature type="binding site" evidence="1">
    <location>
        <begin position="41"/>
        <end position="45"/>
    </location>
    <ligand>
        <name>substrate</name>
    </ligand>
</feature>
<feature type="binding site" description="axial binding residue" evidence="1">
    <location>
        <position position="293"/>
    </location>
    <ligand>
        <name>heme</name>
        <dbReference type="ChEBI" id="CHEBI:30413"/>
    </ligand>
    <ligandPart>
        <name>Fe</name>
        <dbReference type="ChEBI" id="CHEBI:18248"/>
    </ligandPart>
</feature>
<keyword evidence="1 2" id="KW-0560">Oxidoreductase</keyword>
<keyword evidence="3" id="KW-1185">Reference proteome</keyword>